<dbReference type="STRING" id="1302272.FC96_GL002508"/>
<dbReference type="SUPFAM" id="SSF54001">
    <property type="entry name" value="Cysteine proteinases"/>
    <property type="match status" value="1"/>
</dbReference>
<gene>
    <name evidence="6" type="ORF">FC96_GL002508</name>
</gene>
<dbReference type="GO" id="GO:0006508">
    <property type="term" value="P:proteolysis"/>
    <property type="evidence" value="ECO:0007669"/>
    <property type="project" value="UniProtKB-KW"/>
</dbReference>
<sequence>MKFKQLSRIVLGAIAGVTLMSAIIVGGSQLAHAESAAVVTTNKKIAKTAMVAKHHSGDIQRIKVSGKTASIGSAIHHLKSYSKTTWQATRKLKVSEDGQSTTYYYVRNTKGTVAGFVKASALKRGTTATTLIGTAKSQLGKHYRYGAVGPYTFDCSGLTGYVFKKAANKTLPRTAQSQYSHHSHVKKASLKKGDLAFFGSNAMSISHVGLYIGGGKMIDAQNRGVIVENVSAPWWHVVGYSRPMTVTQV</sequence>
<accession>A0A0R1HL04</accession>
<keyword evidence="3" id="KW-0378">Hydrolase</keyword>
<keyword evidence="4" id="KW-0788">Thiol protease</keyword>
<proteinExistence type="inferred from homology"/>
<organism evidence="6 7">
    <name type="scientific">Secundilactobacillus kimchicus JCM 15530</name>
    <dbReference type="NCBI Taxonomy" id="1302272"/>
    <lineage>
        <taxon>Bacteria</taxon>
        <taxon>Bacillati</taxon>
        <taxon>Bacillota</taxon>
        <taxon>Bacilli</taxon>
        <taxon>Lactobacillales</taxon>
        <taxon>Lactobacillaceae</taxon>
        <taxon>Secundilactobacillus</taxon>
    </lineage>
</organism>
<keyword evidence="7" id="KW-1185">Reference proteome</keyword>
<dbReference type="AlphaFoldDB" id="A0A0R1HL04"/>
<dbReference type="PANTHER" id="PTHR47053:SF1">
    <property type="entry name" value="MUREIN DD-ENDOPEPTIDASE MEPH-RELATED"/>
    <property type="match status" value="1"/>
</dbReference>
<dbReference type="Proteomes" id="UP000050911">
    <property type="component" value="Unassembled WGS sequence"/>
</dbReference>
<feature type="domain" description="NlpC/P60" evidence="5">
    <location>
        <begin position="125"/>
        <end position="245"/>
    </location>
</feature>
<dbReference type="GO" id="GO:0004180">
    <property type="term" value="F:carboxypeptidase activity"/>
    <property type="evidence" value="ECO:0007669"/>
    <property type="project" value="UniProtKB-KW"/>
</dbReference>
<dbReference type="PROSITE" id="PS51935">
    <property type="entry name" value="NLPC_P60"/>
    <property type="match status" value="1"/>
</dbReference>
<comment type="caution">
    <text evidence="6">The sequence shown here is derived from an EMBL/GenBank/DDBJ whole genome shotgun (WGS) entry which is preliminary data.</text>
</comment>
<keyword evidence="6" id="KW-0121">Carboxypeptidase</keyword>
<dbReference type="RefSeq" id="WP_420835113.1">
    <property type="nucleotide sequence ID" value="NZ_AZCX01000009.1"/>
</dbReference>
<dbReference type="Pfam" id="PF00877">
    <property type="entry name" value="NLPC_P60"/>
    <property type="match status" value="1"/>
</dbReference>
<protein>
    <submittedName>
        <fullName evidence="6">D-alanyl-D-alanine carboxypeptidase</fullName>
    </submittedName>
</protein>
<name>A0A0R1HL04_9LACO</name>
<evidence type="ECO:0000256" key="4">
    <source>
        <dbReference type="ARBA" id="ARBA00022807"/>
    </source>
</evidence>
<dbReference type="InterPro" id="IPR038765">
    <property type="entry name" value="Papain-like_cys_pep_sf"/>
</dbReference>
<evidence type="ECO:0000259" key="5">
    <source>
        <dbReference type="PROSITE" id="PS51935"/>
    </source>
</evidence>
<dbReference type="GO" id="GO:0008234">
    <property type="term" value="F:cysteine-type peptidase activity"/>
    <property type="evidence" value="ECO:0007669"/>
    <property type="project" value="UniProtKB-KW"/>
</dbReference>
<dbReference type="PANTHER" id="PTHR47053">
    <property type="entry name" value="MUREIN DD-ENDOPEPTIDASE MEPH-RELATED"/>
    <property type="match status" value="1"/>
</dbReference>
<dbReference type="InterPro" id="IPR000064">
    <property type="entry name" value="NLP_P60_dom"/>
</dbReference>
<evidence type="ECO:0000313" key="6">
    <source>
        <dbReference type="EMBL" id="KRK47389.1"/>
    </source>
</evidence>
<evidence type="ECO:0000256" key="3">
    <source>
        <dbReference type="ARBA" id="ARBA00022801"/>
    </source>
</evidence>
<reference evidence="6 7" key="1">
    <citation type="journal article" date="2015" name="Genome Announc.">
        <title>Expanding the biotechnology potential of lactobacilli through comparative genomics of 213 strains and associated genera.</title>
        <authorList>
            <person name="Sun Z."/>
            <person name="Harris H.M."/>
            <person name="McCann A."/>
            <person name="Guo C."/>
            <person name="Argimon S."/>
            <person name="Zhang W."/>
            <person name="Yang X."/>
            <person name="Jeffery I.B."/>
            <person name="Cooney J.C."/>
            <person name="Kagawa T.F."/>
            <person name="Liu W."/>
            <person name="Song Y."/>
            <person name="Salvetti E."/>
            <person name="Wrobel A."/>
            <person name="Rasinkangas P."/>
            <person name="Parkhill J."/>
            <person name="Rea M.C."/>
            <person name="O'Sullivan O."/>
            <person name="Ritari J."/>
            <person name="Douillard F.P."/>
            <person name="Paul Ross R."/>
            <person name="Yang R."/>
            <person name="Briner A.E."/>
            <person name="Felis G.E."/>
            <person name="de Vos W.M."/>
            <person name="Barrangou R."/>
            <person name="Klaenhammer T.R."/>
            <person name="Caufield P.W."/>
            <person name="Cui Y."/>
            <person name="Zhang H."/>
            <person name="O'Toole P.W."/>
        </authorList>
    </citation>
    <scope>NUCLEOTIDE SEQUENCE [LARGE SCALE GENOMIC DNA]</scope>
    <source>
        <strain evidence="6 7">JCM 15530</strain>
    </source>
</reference>
<dbReference type="Gene3D" id="3.90.1720.10">
    <property type="entry name" value="endopeptidase domain like (from Nostoc punctiforme)"/>
    <property type="match status" value="1"/>
</dbReference>
<comment type="similarity">
    <text evidence="1">Belongs to the peptidase C40 family.</text>
</comment>
<dbReference type="EMBL" id="AZCX01000009">
    <property type="protein sequence ID" value="KRK47389.1"/>
    <property type="molecule type" value="Genomic_DNA"/>
</dbReference>
<dbReference type="PATRIC" id="fig|1302272.5.peg.2557"/>
<keyword evidence="2" id="KW-0645">Protease</keyword>
<dbReference type="InterPro" id="IPR051202">
    <property type="entry name" value="Peptidase_C40"/>
</dbReference>
<evidence type="ECO:0000313" key="7">
    <source>
        <dbReference type="Proteomes" id="UP000050911"/>
    </source>
</evidence>
<evidence type="ECO:0000256" key="1">
    <source>
        <dbReference type="ARBA" id="ARBA00007074"/>
    </source>
</evidence>
<evidence type="ECO:0000256" key="2">
    <source>
        <dbReference type="ARBA" id="ARBA00022670"/>
    </source>
</evidence>